<feature type="transmembrane region" description="Helical" evidence="2">
    <location>
        <begin position="168"/>
        <end position="187"/>
    </location>
</feature>
<organism evidence="3 4">
    <name type="scientific">Candidatus Microbacterium phytovorans</name>
    <dbReference type="NCBI Taxonomy" id="3121374"/>
    <lineage>
        <taxon>Bacteria</taxon>
        <taxon>Bacillati</taxon>
        <taxon>Actinomycetota</taxon>
        <taxon>Actinomycetes</taxon>
        <taxon>Micrococcales</taxon>
        <taxon>Microbacteriaceae</taxon>
        <taxon>Microbacterium</taxon>
    </lineage>
</organism>
<name>A0AAJ5W2Z3_9MICO</name>
<keyword evidence="2" id="KW-0812">Transmembrane</keyword>
<evidence type="ECO:0000256" key="1">
    <source>
        <dbReference type="SAM" id="Coils"/>
    </source>
</evidence>
<dbReference type="Proteomes" id="UP001213972">
    <property type="component" value="Chromosome"/>
</dbReference>
<dbReference type="AlphaFoldDB" id="A0AAJ5W2Z3"/>
<gene>
    <name evidence="3" type="ORF">P0Y48_06710</name>
</gene>
<keyword evidence="2" id="KW-0472">Membrane</keyword>
<proteinExistence type="predicted"/>
<keyword evidence="1" id="KW-0175">Coiled coil</keyword>
<feature type="transmembrane region" description="Helical" evidence="2">
    <location>
        <begin position="6"/>
        <end position="24"/>
    </location>
</feature>
<reference evidence="3" key="1">
    <citation type="submission" date="2023-03" db="EMBL/GenBank/DDBJ databases">
        <title>Andean soil-derived lignocellulolytic bacterial consortium as a source of novel taxa and putative plastic-active enzymes.</title>
        <authorList>
            <person name="Diaz-Garcia L."/>
            <person name="Chuvochina M."/>
            <person name="Feuerriegel G."/>
            <person name="Bunk B."/>
            <person name="Sproer C."/>
            <person name="Streit W.R."/>
            <person name="Rodriguez L.M."/>
            <person name="Overmann J."/>
            <person name="Jimenez D.J."/>
        </authorList>
    </citation>
    <scope>NUCLEOTIDE SEQUENCE</scope>
    <source>
        <strain evidence="3">MAG 4610</strain>
    </source>
</reference>
<protein>
    <submittedName>
        <fullName evidence="3">Large exoprotein</fullName>
    </submittedName>
</protein>
<feature type="transmembrane region" description="Helical" evidence="2">
    <location>
        <begin position="144"/>
        <end position="162"/>
    </location>
</feature>
<evidence type="ECO:0000313" key="3">
    <source>
        <dbReference type="EMBL" id="WEK14874.1"/>
    </source>
</evidence>
<dbReference type="EMBL" id="CP119321">
    <property type="protein sequence ID" value="WEK14874.1"/>
    <property type="molecule type" value="Genomic_DNA"/>
</dbReference>
<feature type="coiled-coil region" evidence="1">
    <location>
        <begin position="33"/>
        <end position="103"/>
    </location>
</feature>
<evidence type="ECO:0000256" key="2">
    <source>
        <dbReference type="SAM" id="Phobius"/>
    </source>
</evidence>
<keyword evidence="2" id="KW-1133">Transmembrane helix</keyword>
<accession>A0AAJ5W2Z3</accession>
<evidence type="ECO:0000313" key="4">
    <source>
        <dbReference type="Proteomes" id="UP001213972"/>
    </source>
</evidence>
<sequence>MDGQVLGGGVIVLVAVVLWLVYLLPSWHGRYQYNAAERNAVRLNQALRVLAETSETPDEVRLELNARTALAQQKLARRAQAEREQLERDTARAEHEAAQARAAAEAALARQRVLAEREQALALAAAAAQDPATRRARARRRARLLITVVAAAALALAGWGVLEITRAGSPAALVAGVVVAVVALLMLQRMAAVQRRGLRRTAVVEVARPVASVQDVSLATERAAWTPRELPRPLTASAGSRASALLDAAAAQEALRLAAVDEAMRERAERDAPPSIDTARRPAASTPDFARMGYVDDAAIEEHVRSLLARRAVGA</sequence>